<sequence>MCKLSSQRPLACPLCAWTLAQELAKAILRIAAPVLCEAGAVSAATLWSFFTSVSSAKNGNLLYPCEEERPLDSHGLRYQVSFDVTSVSSSSSEIAPLFCVSWEGGRHFNFPVVLTPIRKFSLRAVEDDRLVSHSPLSYPQSSQRQHTHHPFIYTLAAFDSVGIATHTMPHLD</sequence>
<dbReference type="AlphaFoldDB" id="A0A086LG69"/>
<proteinExistence type="predicted"/>
<evidence type="ECO:0000313" key="1">
    <source>
        <dbReference type="EMBL" id="KFG55637.1"/>
    </source>
</evidence>
<accession>A0A086LG69</accession>
<organism evidence="1 2">
    <name type="scientific">Toxoplasma gondii FOU</name>
    <dbReference type="NCBI Taxonomy" id="943167"/>
    <lineage>
        <taxon>Eukaryota</taxon>
        <taxon>Sar</taxon>
        <taxon>Alveolata</taxon>
        <taxon>Apicomplexa</taxon>
        <taxon>Conoidasida</taxon>
        <taxon>Coccidia</taxon>
        <taxon>Eucoccidiorida</taxon>
        <taxon>Eimeriorina</taxon>
        <taxon>Sarcocystidae</taxon>
        <taxon>Toxoplasma</taxon>
    </lineage>
</organism>
<dbReference type="Proteomes" id="UP000028838">
    <property type="component" value="Unassembled WGS sequence"/>
</dbReference>
<protein>
    <submittedName>
        <fullName evidence="1">Uncharacterized protein</fullName>
    </submittedName>
</protein>
<dbReference type="EMBL" id="AEYH02000227">
    <property type="protein sequence ID" value="KFG55637.1"/>
    <property type="molecule type" value="Genomic_DNA"/>
</dbReference>
<name>A0A086LG69_TOXGO</name>
<evidence type="ECO:0000313" key="2">
    <source>
        <dbReference type="Proteomes" id="UP000028838"/>
    </source>
</evidence>
<reference evidence="1 2" key="1">
    <citation type="submission" date="2014-07" db="EMBL/GenBank/DDBJ databases">
        <authorList>
            <person name="Sibley D."/>
            <person name="Venepally P."/>
            <person name="Karamycheva S."/>
            <person name="Hadjithomas M."/>
            <person name="Khan A."/>
            <person name="Brunk B."/>
            <person name="Roos D."/>
            <person name="Caler E."/>
            <person name="Lorenzi H."/>
        </authorList>
    </citation>
    <scope>NUCLEOTIDE SEQUENCE [LARGE SCALE GENOMIC DNA]</scope>
    <source>
        <strain evidence="1 2">FOU</strain>
    </source>
</reference>
<comment type="caution">
    <text evidence="1">The sequence shown here is derived from an EMBL/GenBank/DDBJ whole genome shotgun (WGS) entry which is preliminary data.</text>
</comment>
<gene>
    <name evidence="1" type="ORF">TGFOU_365610</name>
</gene>
<dbReference type="VEuPathDB" id="ToxoDB:TGFOU_365610"/>